<dbReference type="Pfam" id="PF00586">
    <property type="entry name" value="AIRS"/>
    <property type="match status" value="1"/>
</dbReference>
<dbReference type="UniPathway" id="UPA00074">
    <property type="reaction ID" value="UER00129"/>
</dbReference>
<dbReference type="PANTHER" id="PTHR10520">
    <property type="entry name" value="TRIFUNCTIONAL PURINE BIOSYNTHETIC PROTEIN ADENOSINE-3-RELATED"/>
    <property type="match status" value="1"/>
</dbReference>
<evidence type="ECO:0000313" key="11">
    <source>
        <dbReference type="EMBL" id="EHP68716.1"/>
    </source>
</evidence>
<dbReference type="HAMAP" id="MF_00741">
    <property type="entry name" value="AIRS"/>
    <property type="match status" value="1"/>
</dbReference>
<dbReference type="GO" id="GO:0005829">
    <property type="term" value="C:cytosol"/>
    <property type="evidence" value="ECO:0007669"/>
    <property type="project" value="TreeGrafter"/>
</dbReference>
<evidence type="ECO:0000256" key="7">
    <source>
        <dbReference type="ARBA" id="ARBA00022840"/>
    </source>
</evidence>
<dbReference type="InterPro" id="IPR036921">
    <property type="entry name" value="PurM-like_N_sf"/>
</dbReference>
<comment type="similarity">
    <text evidence="8">Belongs to the AIR synthase family.</text>
</comment>
<dbReference type="InterPro" id="IPR004733">
    <property type="entry name" value="PurM_cligase"/>
</dbReference>
<keyword evidence="6 8" id="KW-0658">Purine biosynthesis</keyword>
<dbReference type="FunFam" id="3.30.1330.10:FF:000020">
    <property type="entry name" value="Phosphoribosylformylglycinamidine cyclo-ligase"/>
    <property type="match status" value="1"/>
</dbReference>
<organism evidence="11 12">
    <name type="scientific">Metallosphaera yellowstonensis MK1</name>
    <dbReference type="NCBI Taxonomy" id="671065"/>
    <lineage>
        <taxon>Archaea</taxon>
        <taxon>Thermoproteota</taxon>
        <taxon>Thermoprotei</taxon>
        <taxon>Sulfolobales</taxon>
        <taxon>Sulfolobaceae</taxon>
        <taxon>Metallosphaera</taxon>
    </lineage>
</organism>
<feature type="domain" description="PurM-like N-terminal" evidence="9">
    <location>
        <begin position="38"/>
        <end position="152"/>
    </location>
</feature>
<dbReference type="AlphaFoldDB" id="H2C990"/>
<keyword evidence="7 8" id="KW-0067">ATP-binding</keyword>
<reference evidence="11 12" key="1">
    <citation type="submission" date="2012-01" db="EMBL/GenBank/DDBJ databases">
        <title>Improved High-Quality Draft sequence of Metallosphaera yellowstonensis MK1.</title>
        <authorList>
            <consortium name="US DOE Joint Genome Institute"/>
            <person name="Lucas S."/>
            <person name="Han J."/>
            <person name="Cheng J.-F."/>
            <person name="Goodwin L."/>
            <person name="Pitluck S."/>
            <person name="Peters L."/>
            <person name="Teshima H."/>
            <person name="Detter J.C."/>
            <person name="Han C."/>
            <person name="Tapia R."/>
            <person name="Land M."/>
            <person name="Hauser L."/>
            <person name="Kyrpides N."/>
            <person name="Kozubal M."/>
            <person name="Macur R.E."/>
            <person name="Jay Z."/>
            <person name="Inskeep W."/>
            <person name="Woyke T."/>
        </authorList>
    </citation>
    <scope>NUCLEOTIDE SEQUENCE [LARGE SCALE GENOMIC DNA]</scope>
    <source>
        <strain evidence="11 12">MK1</strain>
    </source>
</reference>
<protein>
    <recommendedName>
        <fullName evidence="2 8">Phosphoribosylformylglycinamidine cyclo-ligase</fullName>
        <ecNumber evidence="2 8">6.3.3.1</ecNumber>
    </recommendedName>
    <alternativeName>
        <fullName evidence="8">AIR synthase</fullName>
    </alternativeName>
    <alternativeName>
        <fullName evidence="8">AIRS</fullName>
    </alternativeName>
    <alternativeName>
        <fullName evidence="8">Phosphoribosyl-aminoimidazole synthetase</fullName>
    </alternativeName>
</protein>
<dbReference type="SUPFAM" id="SSF56042">
    <property type="entry name" value="PurM C-terminal domain-like"/>
    <property type="match status" value="1"/>
</dbReference>
<accession>H2C990</accession>
<evidence type="ECO:0000256" key="1">
    <source>
        <dbReference type="ARBA" id="ARBA00004686"/>
    </source>
</evidence>
<evidence type="ECO:0000256" key="4">
    <source>
        <dbReference type="ARBA" id="ARBA00022598"/>
    </source>
</evidence>
<sequence length="322" mass="35485">MNEYRDSGVNLDKLREYHEGIRSLISSTYRRTIVGAGHYAGVVNINGINLAIHTDGVGTKTLLALRTRKFKPIGIDCVAMNVNDLVCVGARPVALVDYLALESEDDELVKEIIEGIVEGAKVSDSEVVGGETAIMKGVVNGFDVACTALGVVEKTKLGNEVRPGDVLLGLASDGIHANGYSLVRKLIDEGKLSLEDWEDELMRPTRIYVREVLSVLDLIKGAAHITGGAFAKLRRITEYSLEINLPDPPDVFKEIERAGVSHREMHRVFNMGIGMILFVPEDTVEEVENKLSNRVKTYRLGKVRGDQGKIKLRSYKNQILDI</sequence>
<dbReference type="InterPro" id="IPR036676">
    <property type="entry name" value="PurM-like_C_sf"/>
</dbReference>
<comment type="catalytic activity">
    <reaction evidence="8">
        <text>2-formamido-N(1)-(5-O-phospho-beta-D-ribosyl)acetamidine + ATP = 5-amino-1-(5-phospho-beta-D-ribosyl)imidazole + ADP + phosphate + H(+)</text>
        <dbReference type="Rhea" id="RHEA:23032"/>
        <dbReference type="ChEBI" id="CHEBI:15378"/>
        <dbReference type="ChEBI" id="CHEBI:30616"/>
        <dbReference type="ChEBI" id="CHEBI:43474"/>
        <dbReference type="ChEBI" id="CHEBI:137981"/>
        <dbReference type="ChEBI" id="CHEBI:147287"/>
        <dbReference type="ChEBI" id="CHEBI:456216"/>
        <dbReference type="EC" id="6.3.3.1"/>
    </reaction>
</comment>
<dbReference type="Gene3D" id="3.30.1330.10">
    <property type="entry name" value="PurM-like, N-terminal domain"/>
    <property type="match status" value="1"/>
</dbReference>
<evidence type="ECO:0000256" key="3">
    <source>
        <dbReference type="ARBA" id="ARBA00022490"/>
    </source>
</evidence>
<evidence type="ECO:0000259" key="10">
    <source>
        <dbReference type="Pfam" id="PF02769"/>
    </source>
</evidence>
<comment type="subcellular location">
    <subcellularLocation>
        <location evidence="8">Cytoplasm</location>
    </subcellularLocation>
</comment>
<dbReference type="GO" id="GO:0046084">
    <property type="term" value="P:adenine biosynthetic process"/>
    <property type="evidence" value="ECO:0007669"/>
    <property type="project" value="TreeGrafter"/>
</dbReference>
<evidence type="ECO:0000313" key="12">
    <source>
        <dbReference type="Proteomes" id="UP000003980"/>
    </source>
</evidence>
<evidence type="ECO:0000256" key="5">
    <source>
        <dbReference type="ARBA" id="ARBA00022741"/>
    </source>
</evidence>
<evidence type="ECO:0000256" key="2">
    <source>
        <dbReference type="ARBA" id="ARBA00013047"/>
    </source>
</evidence>
<dbReference type="eggNOG" id="arCOG00639">
    <property type="taxonomic scope" value="Archaea"/>
</dbReference>
<gene>
    <name evidence="8" type="primary">purM</name>
    <name evidence="11" type="ORF">MetMK1DRAFT_00031610</name>
</gene>
<dbReference type="Pfam" id="PF02769">
    <property type="entry name" value="AIRS_C"/>
    <property type="match status" value="1"/>
</dbReference>
<dbReference type="GO" id="GO:0005524">
    <property type="term" value="F:ATP binding"/>
    <property type="evidence" value="ECO:0007669"/>
    <property type="project" value="UniProtKB-KW"/>
</dbReference>
<dbReference type="InterPro" id="IPR016188">
    <property type="entry name" value="PurM-like_N"/>
</dbReference>
<dbReference type="EC" id="6.3.3.1" evidence="2 8"/>
<dbReference type="GO" id="GO:0006189">
    <property type="term" value="P:'de novo' IMP biosynthetic process"/>
    <property type="evidence" value="ECO:0007669"/>
    <property type="project" value="UniProtKB-UniRule"/>
</dbReference>
<dbReference type="NCBIfam" id="TIGR00878">
    <property type="entry name" value="purM"/>
    <property type="match status" value="1"/>
</dbReference>
<dbReference type="EMBL" id="JH597770">
    <property type="protein sequence ID" value="EHP68716.1"/>
    <property type="molecule type" value="Genomic_DNA"/>
</dbReference>
<evidence type="ECO:0000256" key="6">
    <source>
        <dbReference type="ARBA" id="ARBA00022755"/>
    </source>
</evidence>
<comment type="pathway">
    <text evidence="1 8">Purine metabolism; IMP biosynthesis via de novo pathway; 5-amino-1-(5-phospho-D-ribosyl)imidazole from N(2)-formyl-N(1)-(5-phospho-D-ribosyl)glycinamide: step 2/2.</text>
</comment>
<proteinExistence type="inferred from homology"/>
<dbReference type="GO" id="GO:0004641">
    <property type="term" value="F:phosphoribosylformylglycinamidine cyclo-ligase activity"/>
    <property type="evidence" value="ECO:0007669"/>
    <property type="project" value="UniProtKB-UniRule"/>
</dbReference>
<dbReference type="STRING" id="671065.MetMK1DRAFT_00031610"/>
<dbReference type="GO" id="GO:0004637">
    <property type="term" value="F:phosphoribosylamine-glycine ligase activity"/>
    <property type="evidence" value="ECO:0007669"/>
    <property type="project" value="TreeGrafter"/>
</dbReference>
<keyword evidence="5 8" id="KW-0547">Nucleotide-binding</keyword>
<name>H2C990_9CREN</name>
<keyword evidence="3 8" id="KW-0963">Cytoplasm</keyword>
<feature type="domain" description="PurM-like C-terminal" evidence="10">
    <location>
        <begin position="162"/>
        <end position="308"/>
    </location>
</feature>
<dbReference type="CDD" id="cd02196">
    <property type="entry name" value="PurM"/>
    <property type="match status" value="1"/>
</dbReference>
<dbReference type="SUPFAM" id="SSF55326">
    <property type="entry name" value="PurM N-terminal domain-like"/>
    <property type="match status" value="1"/>
</dbReference>
<dbReference type="PANTHER" id="PTHR10520:SF12">
    <property type="entry name" value="TRIFUNCTIONAL PURINE BIOSYNTHETIC PROTEIN ADENOSINE-3"/>
    <property type="match status" value="1"/>
</dbReference>
<dbReference type="HOGENOM" id="CLU_047116_0_0_2"/>
<dbReference type="Gene3D" id="3.90.650.10">
    <property type="entry name" value="PurM-like C-terminal domain"/>
    <property type="match status" value="1"/>
</dbReference>
<dbReference type="InterPro" id="IPR010918">
    <property type="entry name" value="PurM-like_C_dom"/>
</dbReference>
<dbReference type="Proteomes" id="UP000003980">
    <property type="component" value="Unassembled WGS sequence"/>
</dbReference>
<keyword evidence="4 8" id="KW-0436">Ligase</keyword>
<keyword evidence="12" id="KW-1185">Reference proteome</keyword>
<evidence type="ECO:0000256" key="8">
    <source>
        <dbReference type="HAMAP-Rule" id="MF_00741"/>
    </source>
</evidence>
<evidence type="ECO:0000259" key="9">
    <source>
        <dbReference type="Pfam" id="PF00586"/>
    </source>
</evidence>